<organism evidence="8 9">
    <name type="scientific">Desulfovibrio subterraneus</name>
    <dbReference type="NCBI Taxonomy" id="2718620"/>
    <lineage>
        <taxon>Bacteria</taxon>
        <taxon>Pseudomonadati</taxon>
        <taxon>Thermodesulfobacteriota</taxon>
        <taxon>Desulfovibrionia</taxon>
        <taxon>Desulfovibrionales</taxon>
        <taxon>Desulfovibrionaceae</taxon>
        <taxon>Desulfovibrio</taxon>
    </lineage>
</organism>
<keyword evidence="9" id="KW-1185">Reference proteome</keyword>
<evidence type="ECO:0000256" key="2">
    <source>
        <dbReference type="ARBA" id="ARBA00011255"/>
    </source>
</evidence>
<feature type="domain" description="Flagellar hook-associated protein 2 N-terminal" evidence="6">
    <location>
        <begin position="16"/>
        <end position="112"/>
    </location>
</feature>
<dbReference type="InterPro" id="IPR010810">
    <property type="entry name" value="Flagellin_hook_IN_motif"/>
</dbReference>
<dbReference type="InterPro" id="IPR010809">
    <property type="entry name" value="FliD_C"/>
</dbReference>
<keyword evidence="5" id="KW-0964">Secreted</keyword>
<dbReference type="PANTHER" id="PTHR30288">
    <property type="entry name" value="FLAGELLAR CAP/ASSEMBLY PROTEIN FLID"/>
    <property type="match status" value="1"/>
</dbReference>
<dbReference type="GO" id="GO:0007155">
    <property type="term" value="P:cell adhesion"/>
    <property type="evidence" value="ECO:0007669"/>
    <property type="project" value="InterPro"/>
</dbReference>
<dbReference type="GO" id="GO:0071973">
    <property type="term" value="P:bacterial-type flagellum-dependent cell motility"/>
    <property type="evidence" value="ECO:0007669"/>
    <property type="project" value="TreeGrafter"/>
</dbReference>
<dbReference type="GO" id="GO:0005576">
    <property type="term" value="C:extracellular region"/>
    <property type="evidence" value="ECO:0007669"/>
    <property type="project" value="UniProtKB-SubCell"/>
</dbReference>
<dbReference type="Pfam" id="PF07195">
    <property type="entry name" value="FliD_C"/>
    <property type="match status" value="1"/>
</dbReference>
<reference evidence="8 9" key="1">
    <citation type="submission" date="2020-05" db="EMBL/GenBank/DDBJ databases">
        <title>Draft genome sequence of Desulfovibrio sp. strain HN2T.</title>
        <authorList>
            <person name="Ueno A."/>
            <person name="Tamazawa S."/>
            <person name="Tamamura S."/>
            <person name="Murakami T."/>
            <person name="Kiyama T."/>
            <person name="Inomata H."/>
            <person name="Amano Y."/>
            <person name="Miyakawa K."/>
            <person name="Tamaki H."/>
            <person name="Naganuma T."/>
            <person name="Kaneko K."/>
        </authorList>
    </citation>
    <scope>NUCLEOTIDE SEQUENCE [LARGE SCALE GENOMIC DNA]</scope>
    <source>
        <strain evidence="8 9">HN2</strain>
    </source>
</reference>
<evidence type="ECO:0000256" key="1">
    <source>
        <dbReference type="ARBA" id="ARBA00009764"/>
    </source>
</evidence>
<keyword evidence="8" id="KW-0969">Cilium</keyword>
<keyword evidence="3 5" id="KW-0175">Coiled coil</keyword>
<comment type="subcellular location">
    <subcellularLocation>
        <location evidence="5">Secreted</location>
    </subcellularLocation>
    <subcellularLocation>
        <location evidence="5">Bacterial flagellum</location>
    </subcellularLocation>
</comment>
<dbReference type="EMBL" id="BLVO01000016">
    <property type="protein sequence ID" value="GFM35075.1"/>
    <property type="molecule type" value="Genomic_DNA"/>
</dbReference>
<dbReference type="InterPro" id="IPR040026">
    <property type="entry name" value="FliD"/>
</dbReference>
<dbReference type="AlphaFoldDB" id="A0A7J0BPJ8"/>
<accession>A0A7J0BPJ8</accession>
<evidence type="ECO:0000256" key="3">
    <source>
        <dbReference type="ARBA" id="ARBA00023054"/>
    </source>
</evidence>
<comment type="caution">
    <text evidence="8">The sequence shown here is derived from an EMBL/GenBank/DDBJ whole genome shotgun (WGS) entry which is preliminary data.</text>
</comment>
<evidence type="ECO:0000256" key="5">
    <source>
        <dbReference type="RuleBase" id="RU362066"/>
    </source>
</evidence>
<dbReference type="InterPro" id="IPR003481">
    <property type="entry name" value="FliD_N"/>
</dbReference>
<evidence type="ECO:0000313" key="8">
    <source>
        <dbReference type="EMBL" id="GFM35075.1"/>
    </source>
</evidence>
<protein>
    <recommendedName>
        <fullName evidence="5">Flagellar hook-associated protein 2</fullName>
        <shortName evidence="5">HAP2</shortName>
    </recommendedName>
    <alternativeName>
        <fullName evidence="5">Flagellar cap protein</fullName>
    </alternativeName>
</protein>
<sequence>MTEYWSGSITFTGLGSGTDFDSIIEATVNLESHRLNRMEAWSEQWTEKQALIQGINTKLLEYKTALSDLNTMGKFLTKSATSTDSSTIGVTAGADAIESTHTIVVNQLAQNDLWSGTHGWSSSSDVITTTGGTFALNYAGKDYSIDVPAGTTLQTFVNLINADAALNDGVRASLVNDGSEYHLQLRGMDLGADNAITITGSGITGLSSTDFTQTQKAQNAQMKVDGYPSEADKWIERDSNVVSDVVEGLTFTLYDETDSKGEKITVVTDSDSIIKNIENFITLTNEIRTAIAELDETSSDEEYDDEKTSFYQVRGNYGMDIVEQNLQSILADVGLGFKRFDASSNEGDPYSSLAQIGISTETDQNSIDFGMLILDYDELQKALDKDPDAVARLFSAQSDGVSYSGKLAYESSIADLTSPGLYDVQYQVSGGVLTGATINGNAAKIDPDTWTITGISGNPEQGLIVNVSDRTDGSHQGDVAIRQGKVNETLKELDRLTDTESGTLNIIIQNYQTIIDNTAKDIGDEEDRIERLQQRLVEQYARLEASLGNYENINSSLESLLAQLE</sequence>
<evidence type="ECO:0000313" key="9">
    <source>
        <dbReference type="Proteomes" id="UP000503840"/>
    </source>
</evidence>
<dbReference type="RefSeq" id="WP_174406708.1">
    <property type="nucleotide sequence ID" value="NZ_BLVO01000016.1"/>
</dbReference>
<name>A0A7J0BPJ8_9BACT</name>
<evidence type="ECO:0000259" key="7">
    <source>
        <dbReference type="Pfam" id="PF07195"/>
    </source>
</evidence>
<dbReference type="GO" id="GO:0009421">
    <property type="term" value="C:bacterial-type flagellum filament cap"/>
    <property type="evidence" value="ECO:0007669"/>
    <property type="project" value="InterPro"/>
</dbReference>
<comment type="similarity">
    <text evidence="1 5">Belongs to the FliD family.</text>
</comment>
<dbReference type="Pfam" id="PF07196">
    <property type="entry name" value="Flagellin_IN"/>
    <property type="match status" value="1"/>
</dbReference>
<comment type="function">
    <text evidence="5">Required for morphogenesis and for the elongation of the flagellar filament by facilitating polymerization of the flagellin monomers at the tip of growing filament. Forms a capping structure, which prevents flagellin subunits (transported through the central channel of the flagellum) from leaking out without polymerization at the distal end.</text>
</comment>
<dbReference type="PANTHER" id="PTHR30288:SF0">
    <property type="entry name" value="FLAGELLAR HOOK-ASSOCIATED PROTEIN 2"/>
    <property type="match status" value="1"/>
</dbReference>
<keyword evidence="4 5" id="KW-0975">Bacterial flagellum</keyword>
<dbReference type="GO" id="GO:0009424">
    <property type="term" value="C:bacterial-type flagellum hook"/>
    <property type="evidence" value="ECO:0007669"/>
    <property type="project" value="UniProtKB-UniRule"/>
</dbReference>
<proteinExistence type="inferred from homology"/>
<dbReference type="Proteomes" id="UP000503840">
    <property type="component" value="Unassembled WGS sequence"/>
</dbReference>
<feature type="coiled-coil region" evidence="5">
    <location>
        <begin position="515"/>
        <end position="553"/>
    </location>
</feature>
<evidence type="ECO:0000259" key="6">
    <source>
        <dbReference type="Pfam" id="PF02465"/>
    </source>
</evidence>
<keyword evidence="8" id="KW-0282">Flagellum</keyword>
<dbReference type="Pfam" id="PF02465">
    <property type="entry name" value="FliD_N"/>
    <property type="match status" value="1"/>
</dbReference>
<feature type="domain" description="Flagellar hook-associated protein 2 C-terminal" evidence="7">
    <location>
        <begin position="217"/>
        <end position="550"/>
    </location>
</feature>
<evidence type="ECO:0000256" key="4">
    <source>
        <dbReference type="ARBA" id="ARBA00023143"/>
    </source>
</evidence>
<comment type="subunit">
    <text evidence="2 5">Homopentamer.</text>
</comment>
<keyword evidence="8" id="KW-0966">Cell projection</keyword>
<gene>
    <name evidence="8" type="ORF">DSM101010T_34400</name>
</gene>